<evidence type="ECO:0000313" key="8">
    <source>
        <dbReference type="EMBL" id="CAF1545755.1"/>
    </source>
</evidence>
<sequence>MVSTNRIILDEFQYMNETAIDGELKCPICTRPFSEPVCSQSCRHTYCKACIKTWLNKQNVCPTCRSTVSFTDFKPIETRNFLNMLNNLLVHCKHCKQINIERGNMAAHLQKCPEVVITCSAADIKCTWIGRRKYMQDHLAFCMFHQMRPIIVQRRTEIQAETSKLTAICTQIRTDAQTETKRVAAVCNLLRTELSKSTLSCNQLRKTLNEIEQQLNEQNRFLCAFMNNGHPMSDLCINSISYCQVLNYNEDNQLVCSLCRSNISSMSISLHHCEGGCICKKCVENYCQEKAHNGRLLERRPSFQEVSHSVATSRDQQRSRNVSRNSRDPEHSNHLRTFHSVRNLSLTRSRRAD</sequence>
<dbReference type="PROSITE" id="PS00518">
    <property type="entry name" value="ZF_RING_1"/>
    <property type="match status" value="1"/>
</dbReference>
<dbReference type="GO" id="GO:0016567">
    <property type="term" value="P:protein ubiquitination"/>
    <property type="evidence" value="ECO:0007669"/>
    <property type="project" value="InterPro"/>
</dbReference>
<dbReference type="InterPro" id="IPR013083">
    <property type="entry name" value="Znf_RING/FYVE/PHD"/>
</dbReference>
<dbReference type="SMART" id="SM00184">
    <property type="entry name" value="RING"/>
    <property type="match status" value="1"/>
</dbReference>
<protein>
    <recommendedName>
        <fullName evidence="7">RING-type domain-containing protein</fullName>
    </recommendedName>
</protein>
<dbReference type="SUPFAM" id="SSF49599">
    <property type="entry name" value="TRAF domain-like"/>
    <property type="match status" value="1"/>
</dbReference>
<dbReference type="AlphaFoldDB" id="A0A815WGV6"/>
<dbReference type="Pfam" id="PF13923">
    <property type="entry name" value="zf-C3HC4_2"/>
    <property type="match status" value="1"/>
</dbReference>
<organism evidence="8 9">
    <name type="scientific">Rotaria magnacalcarata</name>
    <dbReference type="NCBI Taxonomy" id="392030"/>
    <lineage>
        <taxon>Eukaryota</taxon>
        <taxon>Metazoa</taxon>
        <taxon>Spiralia</taxon>
        <taxon>Gnathifera</taxon>
        <taxon>Rotifera</taxon>
        <taxon>Eurotatoria</taxon>
        <taxon>Bdelloidea</taxon>
        <taxon>Philodinida</taxon>
        <taxon>Philodinidae</taxon>
        <taxon>Rotaria</taxon>
    </lineage>
</organism>
<dbReference type="PANTHER" id="PTHR10131:SF94">
    <property type="entry name" value="TNF RECEPTOR-ASSOCIATED FACTOR 4"/>
    <property type="match status" value="1"/>
</dbReference>
<evidence type="ECO:0000256" key="3">
    <source>
        <dbReference type="ARBA" id="ARBA00022833"/>
    </source>
</evidence>
<keyword evidence="3" id="KW-0862">Zinc</keyword>
<evidence type="ECO:0000256" key="2">
    <source>
        <dbReference type="ARBA" id="ARBA00022771"/>
    </source>
</evidence>
<dbReference type="Gene3D" id="3.30.40.10">
    <property type="entry name" value="Zinc/RING finger domain, C3HC4 (zinc finger)"/>
    <property type="match status" value="2"/>
</dbReference>
<dbReference type="GO" id="GO:0004842">
    <property type="term" value="F:ubiquitin-protein transferase activity"/>
    <property type="evidence" value="ECO:0007669"/>
    <property type="project" value="InterPro"/>
</dbReference>
<evidence type="ECO:0000313" key="9">
    <source>
        <dbReference type="Proteomes" id="UP000663834"/>
    </source>
</evidence>
<reference evidence="8" key="1">
    <citation type="submission" date="2021-02" db="EMBL/GenBank/DDBJ databases">
        <authorList>
            <person name="Nowell W R."/>
        </authorList>
    </citation>
    <scope>NUCLEOTIDE SEQUENCE</scope>
</reference>
<dbReference type="GO" id="GO:0008270">
    <property type="term" value="F:zinc ion binding"/>
    <property type="evidence" value="ECO:0007669"/>
    <property type="project" value="UniProtKB-KW"/>
</dbReference>
<evidence type="ECO:0000259" key="7">
    <source>
        <dbReference type="PROSITE" id="PS50089"/>
    </source>
</evidence>
<feature type="coiled-coil region" evidence="5">
    <location>
        <begin position="194"/>
        <end position="221"/>
    </location>
</feature>
<dbReference type="InterPro" id="IPR017907">
    <property type="entry name" value="Znf_RING_CS"/>
</dbReference>
<dbReference type="EMBL" id="CAJNOW010008789">
    <property type="protein sequence ID" value="CAF1545755.1"/>
    <property type="molecule type" value="Genomic_DNA"/>
</dbReference>
<evidence type="ECO:0000256" key="5">
    <source>
        <dbReference type="SAM" id="Coils"/>
    </source>
</evidence>
<gene>
    <name evidence="8" type="ORF">KQP761_LOCUS17275</name>
</gene>
<dbReference type="Proteomes" id="UP000663834">
    <property type="component" value="Unassembled WGS sequence"/>
</dbReference>
<dbReference type="SUPFAM" id="SSF57850">
    <property type="entry name" value="RING/U-box"/>
    <property type="match status" value="1"/>
</dbReference>
<evidence type="ECO:0000256" key="1">
    <source>
        <dbReference type="ARBA" id="ARBA00022723"/>
    </source>
</evidence>
<dbReference type="InterPro" id="IPR003613">
    <property type="entry name" value="Ubox_domain"/>
</dbReference>
<dbReference type="SMART" id="SM00504">
    <property type="entry name" value="Ubox"/>
    <property type="match status" value="1"/>
</dbReference>
<feature type="domain" description="RING-type" evidence="7">
    <location>
        <begin position="26"/>
        <end position="65"/>
    </location>
</feature>
<feature type="region of interest" description="Disordered" evidence="6">
    <location>
        <begin position="304"/>
        <end position="336"/>
    </location>
</feature>
<dbReference type="InterPro" id="IPR001841">
    <property type="entry name" value="Znf_RING"/>
</dbReference>
<keyword evidence="5" id="KW-0175">Coiled coil</keyword>
<name>A0A815WGV6_9BILA</name>
<proteinExistence type="predicted"/>
<keyword evidence="1" id="KW-0479">Metal-binding</keyword>
<dbReference type="PANTHER" id="PTHR10131">
    <property type="entry name" value="TNF RECEPTOR ASSOCIATED FACTOR"/>
    <property type="match status" value="1"/>
</dbReference>
<dbReference type="PROSITE" id="PS50089">
    <property type="entry name" value="ZF_RING_2"/>
    <property type="match status" value="1"/>
</dbReference>
<dbReference type="OrthoDB" id="654191at2759"/>
<evidence type="ECO:0000256" key="6">
    <source>
        <dbReference type="SAM" id="MobiDB-lite"/>
    </source>
</evidence>
<keyword evidence="2 4" id="KW-0863">Zinc-finger</keyword>
<accession>A0A815WGV6</accession>
<comment type="caution">
    <text evidence="8">The sequence shown here is derived from an EMBL/GenBank/DDBJ whole genome shotgun (WGS) entry which is preliminary data.</text>
</comment>
<evidence type="ECO:0000256" key="4">
    <source>
        <dbReference type="PROSITE-ProRule" id="PRU00175"/>
    </source>
</evidence>